<dbReference type="GO" id="GO:0000025">
    <property type="term" value="P:maltose catabolic process"/>
    <property type="evidence" value="ECO:0007669"/>
    <property type="project" value="TreeGrafter"/>
</dbReference>
<feature type="domain" description="Glycosyl hydrolase family 13 catalytic" evidence="5">
    <location>
        <begin position="21"/>
        <end position="444"/>
    </location>
</feature>
<organism evidence="6 7">
    <name type="scientific">Pisolithus tinctorius Marx 270</name>
    <dbReference type="NCBI Taxonomy" id="870435"/>
    <lineage>
        <taxon>Eukaryota</taxon>
        <taxon>Fungi</taxon>
        <taxon>Dikarya</taxon>
        <taxon>Basidiomycota</taxon>
        <taxon>Agaricomycotina</taxon>
        <taxon>Agaricomycetes</taxon>
        <taxon>Agaricomycetidae</taxon>
        <taxon>Boletales</taxon>
        <taxon>Sclerodermatineae</taxon>
        <taxon>Pisolithaceae</taxon>
        <taxon>Pisolithus</taxon>
    </lineage>
</organism>
<keyword evidence="4" id="KW-0462">Maltose metabolism</keyword>
<name>A0A0C3NPC5_PISTI</name>
<dbReference type="FunCoup" id="A0A0C3NPC5">
    <property type="interactions" value="30"/>
</dbReference>
<dbReference type="SUPFAM" id="SSF51011">
    <property type="entry name" value="Glycosyl hydrolase domain"/>
    <property type="match status" value="1"/>
</dbReference>
<dbReference type="GO" id="GO:0005987">
    <property type="term" value="P:sucrose catabolic process"/>
    <property type="evidence" value="ECO:0007669"/>
    <property type="project" value="TreeGrafter"/>
</dbReference>
<dbReference type="InterPro" id="IPR013780">
    <property type="entry name" value="Glyco_hydro_b"/>
</dbReference>
<accession>A0A0C3NPC5</accession>
<sequence length="585" mass="67588">MLAHPDPPSPRAWWKSAIVYQIYPTSFFDSNGDGIGDLNGIHAKLDYLKDLGVDVVWLSPIYCSPLADMGYDISDYRNIDPRYGTLEDWDNLLQGAHQRGMKLMMDLVVNHTSDEHEWFLQSKSGKDNPKRDWYIWRPGKQVDGKRLPPNNWKSVFQGSAWDYDENTKEYYLHLYVSKQPDLNWDNPDVRDAVWDVMRFWINRGCDGFRMDVINIISKVEGLPDAPVVDASQYYQSASMHFANGPRVHEYIKQMHAEVLSKHDLITVGETPFTHDASQLAAYVLPQNKELNMVFNFELMDLDSPDYSPLVRKAWTLAEFKDVIRRWQQFKRDEGYWNTVFIENHDHARSVSRFGNDSNEWRAISAKMLCILEVTLTGTLYIYQGQELGLKNFPRSWGLEEYKDVASQNYYNLVKVQRQKAEGKEDVDMSDLLDHFQQKARDHARTPMQWDSSPNGGFTTGEPWMRVNDDYANWNAAAQLQDPDSVYAFWKHAIEVRKQHDVLVYGSFELKLPEHQQVFAYTRVLGDSEAIVVMNFGVNEAEIDPARLGDLDGCLLILGNYGASRDDGGGRLNLRGYEGRVYLKQN</sequence>
<evidence type="ECO:0000313" key="7">
    <source>
        <dbReference type="Proteomes" id="UP000054217"/>
    </source>
</evidence>
<dbReference type="SUPFAM" id="SSF51445">
    <property type="entry name" value="(Trans)glycosidases"/>
    <property type="match status" value="1"/>
</dbReference>
<dbReference type="HOGENOM" id="CLU_006462_1_2_1"/>
<dbReference type="Pfam" id="PF00128">
    <property type="entry name" value="Alpha-amylase"/>
    <property type="match status" value="1"/>
</dbReference>
<dbReference type="PANTHER" id="PTHR10357:SF179">
    <property type="entry name" value="NEUTRAL AND BASIC AMINO ACID TRANSPORT PROTEIN RBAT"/>
    <property type="match status" value="1"/>
</dbReference>
<gene>
    <name evidence="6" type="ORF">M404DRAFT_16759</name>
</gene>
<evidence type="ECO:0000256" key="3">
    <source>
        <dbReference type="ARBA" id="ARBA00023295"/>
    </source>
</evidence>
<dbReference type="FunFam" id="3.90.400.10:FF:000004">
    <property type="entry name" value="Oligo-1,6-glucosidase"/>
    <property type="match status" value="1"/>
</dbReference>
<evidence type="ECO:0000313" key="6">
    <source>
        <dbReference type="EMBL" id="KIN97420.1"/>
    </source>
</evidence>
<dbReference type="GO" id="GO:0004556">
    <property type="term" value="F:alpha-amylase activity"/>
    <property type="evidence" value="ECO:0007669"/>
    <property type="project" value="TreeGrafter"/>
</dbReference>
<keyword evidence="3" id="KW-0326">Glycosidase</keyword>
<evidence type="ECO:0000259" key="5">
    <source>
        <dbReference type="SMART" id="SM00642"/>
    </source>
</evidence>
<protein>
    <submittedName>
        <fullName evidence="6">Glycoside hydrolase family 13 protein</fullName>
    </submittedName>
</protein>
<comment type="similarity">
    <text evidence="1">Belongs to the glycosyl hydrolase 13 family.</text>
</comment>
<dbReference type="SMART" id="SM00642">
    <property type="entry name" value="Aamy"/>
    <property type="match status" value="1"/>
</dbReference>
<dbReference type="GO" id="GO:0004574">
    <property type="term" value="F:oligo-1,6-glucosidase activity"/>
    <property type="evidence" value="ECO:0007669"/>
    <property type="project" value="TreeGrafter"/>
</dbReference>
<dbReference type="FunFam" id="3.20.20.80:FF:000087">
    <property type="entry name" value="Oligo-1,6-glucosidase IMA1"/>
    <property type="match status" value="1"/>
</dbReference>
<dbReference type="Gene3D" id="3.20.20.80">
    <property type="entry name" value="Glycosidases"/>
    <property type="match status" value="1"/>
</dbReference>
<dbReference type="GO" id="GO:0033934">
    <property type="term" value="F:glucan 1,4-alpha-maltotriohydrolase activity"/>
    <property type="evidence" value="ECO:0007669"/>
    <property type="project" value="TreeGrafter"/>
</dbReference>
<dbReference type="Gene3D" id="3.90.400.10">
    <property type="entry name" value="Oligo-1,6-glucosidase, Domain 2"/>
    <property type="match status" value="1"/>
</dbReference>
<reference evidence="7" key="2">
    <citation type="submission" date="2015-01" db="EMBL/GenBank/DDBJ databases">
        <title>Evolutionary Origins and Diversification of the Mycorrhizal Mutualists.</title>
        <authorList>
            <consortium name="DOE Joint Genome Institute"/>
            <consortium name="Mycorrhizal Genomics Consortium"/>
            <person name="Kohler A."/>
            <person name="Kuo A."/>
            <person name="Nagy L.G."/>
            <person name="Floudas D."/>
            <person name="Copeland A."/>
            <person name="Barry K.W."/>
            <person name="Cichocki N."/>
            <person name="Veneault-Fourrey C."/>
            <person name="LaButti K."/>
            <person name="Lindquist E.A."/>
            <person name="Lipzen A."/>
            <person name="Lundell T."/>
            <person name="Morin E."/>
            <person name="Murat C."/>
            <person name="Riley R."/>
            <person name="Ohm R."/>
            <person name="Sun H."/>
            <person name="Tunlid A."/>
            <person name="Henrissat B."/>
            <person name="Grigoriev I.V."/>
            <person name="Hibbett D.S."/>
            <person name="Martin F."/>
        </authorList>
    </citation>
    <scope>NUCLEOTIDE SEQUENCE [LARGE SCALE GENOMIC DNA]</scope>
    <source>
        <strain evidence="7">Marx 270</strain>
    </source>
</reference>
<dbReference type="AlphaFoldDB" id="A0A0C3NPC5"/>
<dbReference type="CDD" id="cd11333">
    <property type="entry name" value="AmyAc_SI_OligoGlu_DGase"/>
    <property type="match status" value="1"/>
</dbReference>
<keyword evidence="2 6" id="KW-0378">Hydrolase</keyword>
<evidence type="ECO:0000256" key="1">
    <source>
        <dbReference type="ARBA" id="ARBA00008061"/>
    </source>
</evidence>
<dbReference type="FunFam" id="3.20.20.80:FF:000064">
    <property type="entry name" value="Oligo-1,6-glucosidase"/>
    <property type="match status" value="1"/>
</dbReference>
<reference evidence="6 7" key="1">
    <citation type="submission" date="2014-04" db="EMBL/GenBank/DDBJ databases">
        <authorList>
            <consortium name="DOE Joint Genome Institute"/>
            <person name="Kuo A."/>
            <person name="Kohler A."/>
            <person name="Costa M.D."/>
            <person name="Nagy L.G."/>
            <person name="Floudas D."/>
            <person name="Copeland A."/>
            <person name="Barry K.W."/>
            <person name="Cichocki N."/>
            <person name="Veneault-Fourrey C."/>
            <person name="LaButti K."/>
            <person name="Lindquist E.A."/>
            <person name="Lipzen A."/>
            <person name="Lundell T."/>
            <person name="Morin E."/>
            <person name="Murat C."/>
            <person name="Sun H."/>
            <person name="Tunlid A."/>
            <person name="Henrissat B."/>
            <person name="Grigoriev I.V."/>
            <person name="Hibbett D.S."/>
            <person name="Martin F."/>
            <person name="Nordberg H.P."/>
            <person name="Cantor M.N."/>
            <person name="Hua S.X."/>
        </authorList>
    </citation>
    <scope>NUCLEOTIDE SEQUENCE [LARGE SCALE GENOMIC DNA]</scope>
    <source>
        <strain evidence="6 7">Marx 270</strain>
    </source>
</reference>
<evidence type="ECO:0000256" key="2">
    <source>
        <dbReference type="ARBA" id="ARBA00022801"/>
    </source>
</evidence>
<dbReference type="Proteomes" id="UP000054217">
    <property type="component" value="Unassembled WGS sequence"/>
</dbReference>
<keyword evidence="7" id="KW-1185">Reference proteome</keyword>
<dbReference type="InterPro" id="IPR017853">
    <property type="entry name" value="GH"/>
</dbReference>
<dbReference type="OrthoDB" id="1740265at2759"/>
<evidence type="ECO:0000256" key="4">
    <source>
        <dbReference type="ARBA" id="ARBA00026248"/>
    </source>
</evidence>
<dbReference type="EMBL" id="KN832029">
    <property type="protein sequence ID" value="KIN97420.1"/>
    <property type="molecule type" value="Genomic_DNA"/>
</dbReference>
<dbReference type="InterPro" id="IPR006047">
    <property type="entry name" value="GH13_cat_dom"/>
</dbReference>
<dbReference type="PANTHER" id="PTHR10357">
    <property type="entry name" value="ALPHA-AMYLASE FAMILY MEMBER"/>
    <property type="match status" value="1"/>
</dbReference>
<dbReference type="GO" id="GO:0004575">
    <property type="term" value="F:sucrose alpha-glucosidase activity"/>
    <property type="evidence" value="ECO:0007669"/>
    <property type="project" value="TreeGrafter"/>
</dbReference>
<dbReference type="STRING" id="870435.A0A0C3NPC5"/>
<dbReference type="Gene3D" id="2.60.40.1180">
    <property type="entry name" value="Golgi alpha-mannosidase II"/>
    <property type="match status" value="1"/>
</dbReference>
<proteinExistence type="inferred from homology"/>
<dbReference type="InParanoid" id="A0A0C3NPC5"/>
<dbReference type="InterPro" id="IPR045857">
    <property type="entry name" value="O16G_dom_2"/>
</dbReference>